<dbReference type="InterPro" id="IPR029759">
    <property type="entry name" value="GPX_AS"/>
</dbReference>
<dbReference type="AlphaFoldDB" id="A0A0C1L3Z5"/>
<dbReference type="PANTHER" id="PTHR11592">
    <property type="entry name" value="GLUTATHIONE PEROXIDASE"/>
    <property type="match status" value="1"/>
</dbReference>
<evidence type="ECO:0000313" key="6">
    <source>
        <dbReference type="Proteomes" id="UP000031408"/>
    </source>
</evidence>
<dbReference type="SUPFAM" id="SSF52833">
    <property type="entry name" value="Thioredoxin-like"/>
    <property type="match status" value="1"/>
</dbReference>
<evidence type="ECO:0000313" key="5">
    <source>
        <dbReference type="EMBL" id="KIC94767.1"/>
    </source>
</evidence>
<protein>
    <recommendedName>
        <fullName evidence="4">Glutathione peroxidase</fullName>
    </recommendedName>
</protein>
<dbReference type="OrthoDB" id="9789406at2"/>
<organism evidence="5 6">
    <name type="scientific">Flavihumibacter solisilvae</name>
    <dbReference type="NCBI Taxonomy" id="1349421"/>
    <lineage>
        <taxon>Bacteria</taxon>
        <taxon>Pseudomonadati</taxon>
        <taxon>Bacteroidota</taxon>
        <taxon>Chitinophagia</taxon>
        <taxon>Chitinophagales</taxon>
        <taxon>Chitinophagaceae</taxon>
        <taxon>Flavihumibacter</taxon>
    </lineage>
</organism>
<dbReference type="Proteomes" id="UP000031408">
    <property type="component" value="Unassembled WGS sequence"/>
</dbReference>
<dbReference type="GO" id="GO:0004601">
    <property type="term" value="F:peroxidase activity"/>
    <property type="evidence" value="ECO:0007669"/>
    <property type="project" value="UniProtKB-KW"/>
</dbReference>
<name>A0A0C1L3Z5_9BACT</name>
<dbReference type="InterPro" id="IPR000889">
    <property type="entry name" value="Glutathione_peroxidase"/>
</dbReference>
<evidence type="ECO:0000256" key="2">
    <source>
        <dbReference type="ARBA" id="ARBA00022559"/>
    </source>
</evidence>
<sequence>MEPVLHPPTLRQRILKLIYPVVSLAGKLVSSEKRSQSNVNNRKPATPVYNLHIQLNDGSKIPLENFKGKKLLVVNTASDCGYTAQYDGLQKLSAAYRERLTIIGFPSNDFKEQEKGSDESIAQFCRINYGVDFPLAKKSKVTRGEGQNPVFTWLSDPQKNGWCENQPRWNFSKYLLSEDGTLTHFFDTVVEPLDPMVIKAIES</sequence>
<comment type="similarity">
    <text evidence="1 4">Belongs to the glutathione peroxidase family.</text>
</comment>
<dbReference type="PANTHER" id="PTHR11592:SF134">
    <property type="entry name" value="PHOSPHOLIPID HYDROPEROXIDE GLUTATHIONE PEROXIDASE"/>
    <property type="match status" value="1"/>
</dbReference>
<proteinExistence type="inferred from homology"/>
<dbReference type="InterPro" id="IPR036249">
    <property type="entry name" value="Thioredoxin-like_sf"/>
</dbReference>
<dbReference type="PRINTS" id="PR01011">
    <property type="entry name" value="GLUTPROXDASE"/>
</dbReference>
<accession>A0A0C1L3Z5</accession>
<dbReference type="PROSITE" id="PS00460">
    <property type="entry name" value="GLUTATHIONE_PEROXID_1"/>
    <property type="match status" value="1"/>
</dbReference>
<dbReference type="RefSeq" id="WP_039139458.1">
    <property type="nucleotide sequence ID" value="NZ_JSVC01000010.1"/>
</dbReference>
<keyword evidence="6" id="KW-1185">Reference proteome</keyword>
<keyword evidence="3 4" id="KW-0560">Oxidoreductase</keyword>
<dbReference type="STRING" id="1349421.OI18_09835"/>
<dbReference type="PROSITE" id="PS51355">
    <property type="entry name" value="GLUTATHIONE_PEROXID_3"/>
    <property type="match status" value="1"/>
</dbReference>
<evidence type="ECO:0000256" key="1">
    <source>
        <dbReference type="ARBA" id="ARBA00006926"/>
    </source>
</evidence>
<reference evidence="5 6" key="1">
    <citation type="submission" date="2014-11" db="EMBL/GenBank/DDBJ databases">
        <title>Genome sequence of Flavihumibacter solisilvae 3-3.</title>
        <authorList>
            <person name="Zhou G."/>
            <person name="Li M."/>
            <person name="Wang G."/>
        </authorList>
    </citation>
    <scope>NUCLEOTIDE SEQUENCE [LARGE SCALE GENOMIC DNA]</scope>
    <source>
        <strain evidence="5 6">3-3</strain>
    </source>
</reference>
<dbReference type="EMBL" id="JSVC01000010">
    <property type="protein sequence ID" value="KIC94767.1"/>
    <property type="molecule type" value="Genomic_DNA"/>
</dbReference>
<gene>
    <name evidence="5" type="ORF">OI18_09835</name>
</gene>
<dbReference type="Gene3D" id="3.40.30.10">
    <property type="entry name" value="Glutaredoxin"/>
    <property type="match status" value="1"/>
</dbReference>
<evidence type="ECO:0000256" key="4">
    <source>
        <dbReference type="RuleBase" id="RU000499"/>
    </source>
</evidence>
<keyword evidence="2 4" id="KW-0575">Peroxidase</keyword>
<dbReference type="CDD" id="cd00340">
    <property type="entry name" value="GSH_Peroxidase"/>
    <property type="match status" value="1"/>
</dbReference>
<evidence type="ECO:0000256" key="3">
    <source>
        <dbReference type="ARBA" id="ARBA00023002"/>
    </source>
</evidence>
<dbReference type="Pfam" id="PF00255">
    <property type="entry name" value="GSHPx"/>
    <property type="match status" value="1"/>
</dbReference>
<comment type="caution">
    <text evidence="5">The sequence shown here is derived from an EMBL/GenBank/DDBJ whole genome shotgun (WGS) entry which is preliminary data.</text>
</comment>
<dbReference type="GO" id="GO:0006979">
    <property type="term" value="P:response to oxidative stress"/>
    <property type="evidence" value="ECO:0007669"/>
    <property type="project" value="InterPro"/>
</dbReference>